<dbReference type="PANTHER" id="PTHR37844:SF2">
    <property type="entry name" value="SER_THR PROTEIN PHOSPHATASE SUPERFAMILY (AFU_ORTHOLOGUE AFUA_1G14840)"/>
    <property type="match status" value="1"/>
</dbReference>
<sequence>MTKLLILSDLHNDIQPMRSEVNGRRIDADADVVVLAGDIHEGVQAPIWARQAFPDKEIVLVAGNHEFYGRYWNKNLRKLRQKSAELEIHFLEDDAVQLFGIRFLGCTLWTDFALYGSDQSRDYMAKAQDRMNDYQRIKLDRLPGENREWKELRRTQLIPLLARRRHEASVQWLDRELTAGRPEKTVVVTHHAPHEQSVPTEYKGHPLSPAYASDLSHLLGRSKLWIHGHIHFNADYLVGATRVICNPRGYSYAKSGDMNKWFRPDLIVEV</sequence>
<evidence type="ECO:0000313" key="3">
    <source>
        <dbReference type="Proteomes" id="UP000023268"/>
    </source>
</evidence>
<dbReference type="OrthoDB" id="356681at2"/>
<dbReference type="SUPFAM" id="SSF56300">
    <property type="entry name" value="Metallo-dependent phosphatases"/>
    <property type="match status" value="1"/>
</dbReference>
<organism evidence="2 3">
    <name type="scientific">Hylemonella gracilis str. Niagara R</name>
    <dbReference type="NCBI Taxonomy" id="1458275"/>
    <lineage>
        <taxon>Bacteria</taxon>
        <taxon>Pseudomonadati</taxon>
        <taxon>Pseudomonadota</taxon>
        <taxon>Betaproteobacteria</taxon>
        <taxon>Burkholderiales</taxon>
        <taxon>Comamonadaceae</taxon>
        <taxon>Hylemonella</taxon>
    </lineage>
</organism>
<dbReference type="InterPro" id="IPR029052">
    <property type="entry name" value="Metallo-depent_PP-like"/>
</dbReference>
<dbReference type="Pfam" id="PF00149">
    <property type="entry name" value="Metallophos"/>
    <property type="match status" value="1"/>
</dbReference>
<dbReference type="InterPro" id="IPR004843">
    <property type="entry name" value="Calcineurin-like_PHP"/>
</dbReference>
<reference evidence="2 3" key="1">
    <citation type="submission" date="2014-02" db="EMBL/GenBank/DDBJ databases">
        <title>Draft Genome of Hylemonella gracilis isolated from the Niagara River.</title>
        <authorList>
            <person name="Pawlowski D.R."/>
            <person name="Koudelka G.B."/>
        </authorList>
    </citation>
    <scope>NUCLEOTIDE SEQUENCE [LARGE SCALE GENOMIC DNA]</scope>
    <source>
        <strain evidence="2 3">Niagara R</strain>
    </source>
</reference>
<gene>
    <name evidence="2" type="ORF">AZ34_00345</name>
</gene>
<dbReference type="AlphaFoldDB" id="A0A016XC48"/>
<dbReference type="EMBL" id="JEMG01000001">
    <property type="protein sequence ID" value="EYC49669.1"/>
    <property type="molecule type" value="Genomic_DNA"/>
</dbReference>
<feature type="domain" description="Calcineurin-like phosphoesterase" evidence="1">
    <location>
        <begin position="3"/>
        <end position="231"/>
    </location>
</feature>
<name>A0A016XC48_9BURK</name>
<dbReference type="Gene3D" id="3.60.21.10">
    <property type="match status" value="1"/>
</dbReference>
<proteinExistence type="predicted"/>
<evidence type="ECO:0000259" key="1">
    <source>
        <dbReference type="Pfam" id="PF00149"/>
    </source>
</evidence>
<dbReference type="STRING" id="1458275.AZ34_00345"/>
<protein>
    <submittedName>
        <fullName evidence="2">Phosphoesterase</fullName>
    </submittedName>
</protein>
<dbReference type="PANTHER" id="PTHR37844">
    <property type="entry name" value="SER/THR PROTEIN PHOSPHATASE SUPERFAMILY (AFU_ORTHOLOGUE AFUA_1G14840)"/>
    <property type="match status" value="1"/>
</dbReference>
<dbReference type="RefSeq" id="WP_035603527.1">
    <property type="nucleotide sequence ID" value="NZ_JEMG01000001.1"/>
</dbReference>
<comment type="caution">
    <text evidence="2">The sequence shown here is derived from an EMBL/GenBank/DDBJ whole genome shotgun (WGS) entry which is preliminary data.</text>
</comment>
<dbReference type="eggNOG" id="COG1409">
    <property type="taxonomic scope" value="Bacteria"/>
</dbReference>
<accession>A0A016XC48</accession>
<dbReference type="Proteomes" id="UP000023268">
    <property type="component" value="Unassembled WGS sequence"/>
</dbReference>
<dbReference type="GO" id="GO:0016787">
    <property type="term" value="F:hydrolase activity"/>
    <property type="evidence" value="ECO:0007669"/>
    <property type="project" value="InterPro"/>
</dbReference>
<evidence type="ECO:0000313" key="2">
    <source>
        <dbReference type="EMBL" id="EYC49669.1"/>
    </source>
</evidence>